<dbReference type="PANTHER" id="PTHR36833">
    <property type="entry name" value="SLR0610 PROTEIN-RELATED"/>
    <property type="match status" value="1"/>
</dbReference>
<proteinExistence type="predicted"/>
<organism evidence="2 3">
    <name type="scientific">Pseudofrankia inefficax (strain DSM 45817 / CECT 9037 / DDB 130130 / EuI1c)</name>
    <name type="common">Frankia inefficax</name>
    <dbReference type="NCBI Taxonomy" id="298654"/>
    <lineage>
        <taxon>Bacteria</taxon>
        <taxon>Bacillati</taxon>
        <taxon>Actinomycetota</taxon>
        <taxon>Actinomycetes</taxon>
        <taxon>Frankiales</taxon>
        <taxon>Frankiaceae</taxon>
        <taxon>Pseudofrankia</taxon>
    </lineage>
</organism>
<feature type="transmembrane region" description="Helical" evidence="1">
    <location>
        <begin position="156"/>
        <end position="174"/>
    </location>
</feature>
<dbReference type="InParanoid" id="E3J425"/>
<evidence type="ECO:0000313" key="2">
    <source>
        <dbReference type="EMBL" id="ADP81804.1"/>
    </source>
</evidence>
<evidence type="ECO:0000313" key="3">
    <source>
        <dbReference type="Proteomes" id="UP000002484"/>
    </source>
</evidence>
<reference evidence="2 3" key="1">
    <citation type="submission" date="2010-10" db="EMBL/GenBank/DDBJ databases">
        <title>Complete sequence of Frankia sp. EuI1c.</title>
        <authorList>
            <consortium name="US DOE Joint Genome Institute"/>
            <person name="Lucas S."/>
            <person name="Copeland A."/>
            <person name="Lapidus A."/>
            <person name="Cheng J.-F."/>
            <person name="Bruce D."/>
            <person name="Goodwin L."/>
            <person name="Pitluck S."/>
            <person name="Chertkov O."/>
            <person name="Detter J.C."/>
            <person name="Han C."/>
            <person name="Tapia R."/>
            <person name="Land M."/>
            <person name="Hauser L."/>
            <person name="Jeffries C."/>
            <person name="Kyrpides N."/>
            <person name="Ivanova N."/>
            <person name="Mikhailova N."/>
            <person name="Beauchemin N."/>
            <person name="Sen A."/>
            <person name="Sur S.A."/>
            <person name="Gtari M."/>
            <person name="Wall L."/>
            <person name="Tisa L."/>
            <person name="Woyke T."/>
        </authorList>
    </citation>
    <scope>NUCLEOTIDE SEQUENCE [LARGE SCALE GENOMIC DNA]</scope>
    <source>
        <strain evidence="3">DSM 45817 / CECT 9037 / EuI1c</strain>
    </source>
</reference>
<feature type="transmembrane region" description="Helical" evidence="1">
    <location>
        <begin position="272"/>
        <end position="289"/>
    </location>
</feature>
<dbReference type="eggNOG" id="COG3694">
    <property type="taxonomic scope" value="Bacteria"/>
</dbReference>
<sequence>MPPGNPGPPTSGLDSPGGVDHDVRTDWLVGRGRLLRDETRAYLLLVRVAFREAGQYRASLALRSLTEAAATVLDLATIGIIFAQLPRLAGFSLAEVAFLYGTSALAFALAEAFVGPLDRLGWHISDGRFDIVLIRPVSVLVQTATMAFAPARVARVVQPLVIVVVSCVALPVHWTADRVLLVPGMIACGAVIATGAFVATAAVLFVAPDATVAVSASTQGSALAARYPLTIYGHHLALLLTVVLPIGFVSWLPALHVLGRPDPLGLPTALRFASPAVAAATSVVAALAWRAGVRRYRSTGS</sequence>
<dbReference type="KEGG" id="fri:FraEuI1c_3797"/>
<evidence type="ECO:0000256" key="1">
    <source>
        <dbReference type="SAM" id="Phobius"/>
    </source>
</evidence>
<dbReference type="InterPro" id="IPR010390">
    <property type="entry name" value="ABC-2_transporter-like"/>
</dbReference>
<gene>
    <name evidence="2" type="ordered locus">FraEuI1c_3797</name>
</gene>
<evidence type="ECO:0008006" key="4">
    <source>
        <dbReference type="Google" id="ProtNLM"/>
    </source>
</evidence>
<keyword evidence="1" id="KW-1133">Transmembrane helix</keyword>
<feature type="transmembrane region" description="Helical" evidence="1">
    <location>
        <begin position="229"/>
        <end position="252"/>
    </location>
</feature>
<protein>
    <recommendedName>
        <fullName evidence="4">ABC-2 type transport system permease protein</fullName>
    </recommendedName>
</protein>
<dbReference type="OrthoDB" id="9788195at2"/>
<keyword evidence="1" id="KW-0812">Transmembrane</keyword>
<accession>E3J425</accession>
<dbReference type="AlphaFoldDB" id="E3J425"/>
<dbReference type="PANTHER" id="PTHR36833:SF1">
    <property type="entry name" value="INTEGRAL MEMBRANE TRANSPORT PROTEIN"/>
    <property type="match status" value="1"/>
</dbReference>
<feature type="transmembrane region" description="Helical" evidence="1">
    <location>
        <begin position="97"/>
        <end position="117"/>
    </location>
</feature>
<keyword evidence="1" id="KW-0472">Membrane</keyword>
<dbReference type="EMBL" id="CP002299">
    <property type="protein sequence ID" value="ADP81804.1"/>
    <property type="molecule type" value="Genomic_DNA"/>
</dbReference>
<name>E3J425_PSEI1</name>
<keyword evidence="3" id="KW-1185">Reference proteome</keyword>
<dbReference type="Proteomes" id="UP000002484">
    <property type="component" value="Chromosome"/>
</dbReference>
<dbReference type="RefSeq" id="WP_013424922.1">
    <property type="nucleotide sequence ID" value="NC_014666.1"/>
</dbReference>
<dbReference type="STRING" id="298654.FraEuI1c_3797"/>
<feature type="transmembrane region" description="Helical" evidence="1">
    <location>
        <begin position="180"/>
        <end position="208"/>
    </location>
</feature>
<dbReference type="Pfam" id="PF06182">
    <property type="entry name" value="ABC2_membrane_6"/>
    <property type="match status" value="1"/>
</dbReference>
<dbReference type="HOGENOM" id="CLU_071040_1_0_11"/>